<evidence type="ECO:0000256" key="2">
    <source>
        <dbReference type="ARBA" id="ARBA00004686"/>
    </source>
</evidence>
<dbReference type="InterPro" id="IPR036477">
    <property type="entry name" value="Formyl_transf_N_sf"/>
</dbReference>
<dbReference type="InterPro" id="IPR004733">
    <property type="entry name" value="PurM_cligase"/>
</dbReference>
<dbReference type="SUPFAM" id="SSF52440">
    <property type="entry name" value="PreATP-grasp domain"/>
    <property type="match status" value="1"/>
</dbReference>
<evidence type="ECO:0000313" key="20">
    <source>
        <dbReference type="WBParaSite" id="Pan_g3823.t1"/>
    </source>
</evidence>
<keyword evidence="11 17" id="KW-0658">Purine biosynthesis</keyword>
<comment type="similarity">
    <text evidence="4 17">In the N-terminal section; belongs to the GARS family.</text>
</comment>
<dbReference type="GO" id="GO:0005829">
    <property type="term" value="C:cytosol"/>
    <property type="evidence" value="ECO:0007669"/>
    <property type="project" value="TreeGrafter"/>
</dbReference>
<dbReference type="GO" id="GO:0046084">
    <property type="term" value="P:adenine biosynthetic process"/>
    <property type="evidence" value="ECO:0007669"/>
    <property type="project" value="TreeGrafter"/>
</dbReference>
<dbReference type="SMART" id="SM01209">
    <property type="entry name" value="GARS_A"/>
    <property type="match status" value="1"/>
</dbReference>
<organism evidence="19 20">
    <name type="scientific">Panagrellus redivivus</name>
    <name type="common">Microworm</name>
    <dbReference type="NCBI Taxonomy" id="6233"/>
    <lineage>
        <taxon>Eukaryota</taxon>
        <taxon>Metazoa</taxon>
        <taxon>Ecdysozoa</taxon>
        <taxon>Nematoda</taxon>
        <taxon>Chromadorea</taxon>
        <taxon>Rhabditida</taxon>
        <taxon>Tylenchina</taxon>
        <taxon>Panagrolaimomorpha</taxon>
        <taxon>Panagrolaimoidea</taxon>
        <taxon>Panagrolaimidae</taxon>
        <taxon>Panagrellus</taxon>
    </lineage>
</organism>
<dbReference type="InterPro" id="IPR020559">
    <property type="entry name" value="PRibGlycinamide_synth_CS"/>
</dbReference>
<accession>A0A7E4VW83</accession>
<evidence type="ECO:0000256" key="4">
    <source>
        <dbReference type="ARBA" id="ARBA00007423"/>
    </source>
</evidence>
<keyword evidence="8" id="KW-0808">Transferase</keyword>
<evidence type="ECO:0000256" key="9">
    <source>
        <dbReference type="ARBA" id="ARBA00022723"/>
    </source>
</evidence>
<dbReference type="HAMAP" id="MF_00741">
    <property type="entry name" value="AIRS"/>
    <property type="match status" value="1"/>
</dbReference>
<dbReference type="SUPFAM" id="SSF56059">
    <property type="entry name" value="Glutathione synthetase ATP-binding domain-like"/>
    <property type="match status" value="1"/>
</dbReference>
<name>A0A7E4VW83_PANRE</name>
<evidence type="ECO:0000256" key="1">
    <source>
        <dbReference type="ARBA" id="ARBA00004496"/>
    </source>
</evidence>
<dbReference type="SUPFAM" id="SSF53328">
    <property type="entry name" value="Formyltransferase"/>
    <property type="match status" value="1"/>
</dbReference>
<dbReference type="InterPro" id="IPR011761">
    <property type="entry name" value="ATP-grasp"/>
</dbReference>
<dbReference type="WBParaSite" id="Pan_g3823.t1">
    <property type="protein sequence ID" value="Pan_g3823.t1"/>
    <property type="gene ID" value="Pan_g3823"/>
</dbReference>
<evidence type="ECO:0000259" key="18">
    <source>
        <dbReference type="PROSITE" id="PS50975"/>
    </source>
</evidence>
<evidence type="ECO:0000256" key="12">
    <source>
        <dbReference type="ARBA" id="ARBA00022840"/>
    </source>
</evidence>
<dbReference type="InterPro" id="IPR036921">
    <property type="entry name" value="PurM-like_N_sf"/>
</dbReference>
<dbReference type="InterPro" id="IPR037123">
    <property type="entry name" value="PRibGlycinamide_synth_C_sf"/>
</dbReference>
<proteinExistence type="inferred from homology"/>
<dbReference type="Pfam" id="PF01071">
    <property type="entry name" value="GARS_A"/>
    <property type="match status" value="1"/>
</dbReference>
<keyword evidence="12 16" id="KW-0067">ATP-binding</keyword>
<dbReference type="NCBIfam" id="TIGR00877">
    <property type="entry name" value="purD"/>
    <property type="match status" value="1"/>
</dbReference>
<reference evidence="20" key="2">
    <citation type="submission" date="2020-10" db="UniProtKB">
        <authorList>
            <consortium name="WormBaseParasite"/>
        </authorList>
    </citation>
    <scope>IDENTIFICATION</scope>
</reference>
<evidence type="ECO:0000256" key="10">
    <source>
        <dbReference type="ARBA" id="ARBA00022741"/>
    </source>
</evidence>
<reference evidence="19" key="1">
    <citation type="journal article" date="2013" name="Genetics">
        <title>The draft genome and transcriptome of Panagrellus redivivus are shaped by the harsh demands of a free-living lifestyle.</title>
        <authorList>
            <person name="Srinivasan J."/>
            <person name="Dillman A.R."/>
            <person name="Macchietto M.G."/>
            <person name="Heikkinen L."/>
            <person name="Lakso M."/>
            <person name="Fracchia K.M."/>
            <person name="Antoshechkin I."/>
            <person name="Mortazavi A."/>
            <person name="Wong G."/>
            <person name="Sternberg P.W."/>
        </authorList>
    </citation>
    <scope>NUCLEOTIDE SEQUENCE [LARGE SCALE GENOMIC DNA]</scope>
    <source>
        <strain evidence="19">MT8872</strain>
    </source>
</reference>
<dbReference type="InterPro" id="IPR004607">
    <property type="entry name" value="GART"/>
</dbReference>
<comment type="subcellular location">
    <subcellularLocation>
        <location evidence="1">Cytoplasm</location>
    </subcellularLocation>
</comment>
<dbReference type="HAMAP" id="MF_01930">
    <property type="entry name" value="PurN"/>
    <property type="match status" value="1"/>
</dbReference>
<dbReference type="Gene3D" id="3.90.600.10">
    <property type="entry name" value="Phosphoribosylglycinamide synthetase, C-terminal domain"/>
    <property type="match status" value="1"/>
</dbReference>
<dbReference type="Gene3D" id="3.30.1490.20">
    <property type="entry name" value="ATP-grasp fold, A domain"/>
    <property type="match status" value="1"/>
</dbReference>
<comment type="similarity">
    <text evidence="17">In the C-terminal section; belongs to the GART family.</text>
</comment>
<dbReference type="GO" id="GO:0006189">
    <property type="term" value="P:'de novo' IMP biosynthetic process"/>
    <property type="evidence" value="ECO:0007669"/>
    <property type="project" value="UniProtKB-UniRule"/>
</dbReference>
<dbReference type="InterPro" id="IPR020562">
    <property type="entry name" value="PRibGlycinamide_synth_N"/>
</dbReference>
<comment type="catalytic activity">
    <reaction evidence="17">
        <text>5-phospho-beta-D-ribosylamine + glycine + ATP = N(1)-(5-phospho-beta-D-ribosyl)glycinamide + ADP + phosphate + H(+)</text>
        <dbReference type="Rhea" id="RHEA:17453"/>
        <dbReference type="ChEBI" id="CHEBI:15378"/>
        <dbReference type="ChEBI" id="CHEBI:30616"/>
        <dbReference type="ChEBI" id="CHEBI:43474"/>
        <dbReference type="ChEBI" id="CHEBI:57305"/>
        <dbReference type="ChEBI" id="CHEBI:58681"/>
        <dbReference type="ChEBI" id="CHEBI:143788"/>
        <dbReference type="ChEBI" id="CHEBI:456216"/>
        <dbReference type="EC" id="6.3.4.13"/>
    </reaction>
</comment>
<evidence type="ECO:0000256" key="15">
    <source>
        <dbReference type="ARBA" id="ARBA00049057"/>
    </source>
</evidence>
<dbReference type="Gene3D" id="3.30.1330.10">
    <property type="entry name" value="PurM-like, N-terminal domain"/>
    <property type="match status" value="1"/>
</dbReference>
<dbReference type="InterPro" id="IPR020561">
    <property type="entry name" value="PRibGlycinamid_synth_ATP-grasp"/>
</dbReference>
<evidence type="ECO:0000256" key="3">
    <source>
        <dbReference type="ARBA" id="ARBA00005174"/>
    </source>
</evidence>
<dbReference type="EC" id="6.3.4.13" evidence="17"/>
<dbReference type="NCBIfam" id="TIGR00639">
    <property type="entry name" value="PurN"/>
    <property type="match status" value="1"/>
</dbReference>
<dbReference type="InterPro" id="IPR010918">
    <property type="entry name" value="PurM-like_C_dom"/>
</dbReference>
<keyword evidence="6" id="KW-0963">Cytoplasm</keyword>
<dbReference type="InterPro" id="IPR016188">
    <property type="entry name" value="PurM-like_N"/>
</dbReference>
<feature type="domain" description="ATP-grasp" evidence="18">
    <location>
        <begin position="98"/>
        <end position="298"/>
    </location>
</feature>
<dbReference type="Pfam" id="PF02843">
    <property type="entry name" value="GARS_C"/>
    <property type="match status" value="1"/>
</dbReference>
<evidence type="ECO:0000256" key="16">
    <source>
        <dbReference type="PROSITE-ProRule" id="PRU00409"/>
    </source>
</evidence>
<dbReference type="NCBIfam" id="TIGR00878">
    <property type="entry name" value="purM"/>
    <property type="match status" value="1"/>
</dbReference>
<dbReference type="EC" id="6.3.3.1" evidence="17"/>
<dbReference type="GO" id="GO:0046872">
    <property type="term" value="F:metal ion binding"/>
    <property type="evidence" value="ECO:0007669"/>
    <property type="project" value="UniProtKB-KW"/>
</dbReference>
<dbReference type="CDD" id="cd02196">
    <property type="entry name" value="PurM"/>
    <property type="match status" value="1"/>
</dbReference>
<dbReference type="FunFam" id="3.30.470.20:FF:000018">
    <property type="entry name" value="Trifunctional purine biosynthetic protein adenosine-3"/>
    <property type="match status" value="1"/>
</dbReference>
<dbReference type="Gene3D" id="3.30.470.20">
    <property type="entry name" value="ATP-grasp fold, B domain"/>
    <property type="match status" value="1"/>
</dbReference>
<dbReference type="HAMAP" id="MF_00138">
    <property type="entry name" value="GARS"/>
    <property type="match status" value="1"/>
</dbReference>
<dbReference type="Gene3D" id="3.40.50.20">
    <property type="match status" value="1"/>
</dbReference>
<dbReference type="FunFam" id="3.90.650.10:FF:000011">
    <property type="entry name" value="Phosphoribosylformylglycinamidine cyclo-ligase"/>
    <property type="match status" value="1"/>
</dbReference>
<evidence type="ECO:0000256" key="7">
    <source>
        <dbReference type="ARBA" id="ARBA00022598"/>
    </source>
</evidence>
<dbReference type="InterPro" id="IPR013815">
    <property type="entry name" value="ATP_grasp_subdomain_1"/>
</dbReference>
<dbReference type="InterPro" id="IPR000115">
    <property type="entry name" value="PRibGlycinamide_synth"/>
</dbReference>
<evidence type="ECO:0000256" key="5">
    <source>
        <dbReference type="ARBA" id="ARBA00010280"/>
    </source>
</evidence>
<comment type="similarity">
    <text evidence="17">In the central section; belongs to the AIR synthase family.</text>
</comment>
<keyword evidence="13 17" id="KW-0464">Manganese</keyword>
<keyword evidence="9 17" id="KW-0479">Metal-binding</keyword>
<dbReference type="Proteomes" id="UP000492821">
    <property type="component" value="Unassembled WGS sequence"/>
</dbReference>
<dbReference type="InterPro" id="IPR020560">
    <property type="entry name" value="PRibGlycinamide_synth_C-dom"/>
</dbReference>
<protein>
    <recommendedName>
        <fullName evidence="17">Trifunctional purine biosynthetic protein adenosine-3</fullName>
    </recommendedName>
    <domain>
        <recommendedName>
            <fullName evidence="17">Phosphoribosylamine--glycine ligase</fullName>
            <ecNumber evidence="17">6.3.4.13</ecNumber>
        </recommendedName>
        <alternativeName>
            <fullName evidence="17">Glycinamide ribonucleotide synthetase</fullName>
            <shortName evidence="17">GARS</shortName>
        </alternativeName>
        <alternativeName>
            <fullName evidence="17">Phosphoribosylglycinamide synthetase</fullName>
        </alternativeName>
    </domain>
    <domain>
        <recommendedName>
            <fullName evidence="17">Phosphoribosylformylglycinamidine cyclo-ligase</fullName>
            <ecNumber evidence="17">6.3.3.1</ecNumber>
        </recommendedName>
        <alternativeName>
            <fullName evidence="17">AIR synthase</fullName>
            <shortName evidence="17">AIRS</shortName>
        </alternativeName>
        <alternativeName>
            <fullName evidence="17">Phosphoribosyl-aminoimidazole synthetase</fullName>
        </alternativeName>
    </domain>
    <domain>
        <recommendedName>
            <fullName evidence="17">Phosphoribosylglycinamide formyltransferase</fullName>
            <ecNumber evidence="17">2.1.2.2</ecNumber>
        </recommendedName>
        <alternativeName>
            <fullName evidence="17">5'-phosphoribosylglycinamide transformylase</fullName>
        </alternativeName>
        <alternativeName>
            <fullName evidence="17">GAR transformylase</fullName>
            <shortName evidence="17">GART</shortName>
        </alternativeName>
    </domain>
</protein>
<dbReference type="Gene3D" id="3.40.50.170">
    <property type="entry name" value="Formyl transferase, N-terminal domain"/>
    <property type="match status" value="1"/>
</dbReference>
<dbReference type="InterPro" id="IPR002376">
    <property type="entry name" value="Formyl_transf_N"/>
</dbReference>
<keyword evidence="10 16" id="KW-0547">Nucleotide-binding</keyword>
<evidence type="ECO:0000256" key="6">
    <source>
        <dbReference type="ARBA" id="ARBA00022490"/>
    </source>
</evidence>
<comment type="similarity">
    <text evidence="5">Belongs to the AIR synthase family.</text>
</comment>
<dbReference type="Pfam" id="PF02769">
    <property type="entry name" value="AIRS_C"/>
    <property type="match status" value="1"/>
</dbReference>
<comment type="pathway">
    <text evidence="2 17">Purine metabolism; IMP biosynthesis via de novo pathway; 5-amino-1-(5-phospho-D-ribosyl)imidazole from N(2)-formyl-N(1)-(5-phospho-D-ribosyl)glycinamide: step 2/2.</text>
</comment>
<dbReference type="AlphaFoldDB" id="A0A7E4VW83"/>
<evidence type="ECO:0000256" key="8">
    <source>
        <dbReference type="ARBA" id="ARBA00022679"/>
    </source>
</evidence>
<dbReference type="GO" id="GO:0004637">
    <property type="term" value="F:phosphoribosylamine-glycine ligase activity"/>
    <property type="evidence" value="ECO:0007669"/>
    <property type="project" value="UniProtKB-UniRule"/>
</dbReference>
<dbReference type="GO" id="GO:0004644">
    <property type="term" value="F:phosphoribosylglycinamide formyltransferase activity"/>
    <property type="evidence" value="ECO:0007669"/>
    <property type="project" value="UniProtKB-EC"/>
</dbReference>
<dbReference type="PANTHER" id="PTHR10520">
    <property type="entry name" value="TRIFUNCTIONAL PURINE BIOSYNTHETIC PROTEIN ADENOSINE-3-RELATED"/>
    <property type="match status" value="1"/>
</dbReference>
<keyword evidence="19" id="KW-1185">Reference proteome</keyword>
<dbReference type="Pfam" id="PF02844">
    <property type="entry name" value="GARS_N"/>
    <property type="match status" value="1"/>
</dbReference>
<evidence type="ECO:0000256" key="17">
    <source>
        <dbReference type="RuleBase" id="RU363089"/>
    </source>
</evidence>
<dbReference type="UniPathway" id="UPA00074">
    <property type="reaction ID" value="UER00125"/>
</dbReference>
<dbReference type="GO" id="GO:0004641">
    <property type="term" value="F:phosphoribosylformylglycinamidine cyclo-ligase activity"/>
    <property type="evidence" value="ECO:0007669"/>
    <property type="project" value="UniProtKB-EC"/>
</dbReference>
<dbReference type="InterPro" id="IPR036676">
    <property type="entry name" value="PurM-like_C_sf"/>
</dbReference>
<dbReference type="SMART" id="SM01210">
    <property type="entry name" value="GARS_C"/>
    <property type="match status" value="1"/>
</dbReference>
<dbReference type="Gene3D" id="3.90.650.10">
    <property type="entry name" value="PurM-like C-terminal domain"/>
    <property type="match status" value="1"/>
</dbReference>
<dbReference type="PROSITE" id="PS00184">
    <property type="entry name" value="GARS"/>
    <property type="match status" value="1"/>
</dbReference>
<dbReference type="PANTHER" id="PTHR10520:SF12">
    <property type="entry name" value="TRIFUNCTIONAL PURINE BIOSYNTHETIC PROTEIN ADENOSINE-3"/>
    <property type="match status" value="1"/>
</dbReference>
<evidence type="ECO:0000313" key="19">
    <source>
        <dbReference type="Proteomes" id="UP000492821"/>
    </source>
</evidence>
<dbReference type="CDD" id="cd08645">
    <property type="entry name" value="FMT_core_GART"/>
    <property type="match status" value="1"/>
</dbReference>
<dbReference type="InterPro" id="IPR016185">
    <property type="entry name" value="PreATP-grasp_dom_sf"/>
</dbReference>
<dbReference type="EC" id="2.1.2.2" evidence="17"/>
<comment type="catalytic activity">
    <reaction evidence="15 17">
        <text>2-formamido-N(1)-(5-O-phospho-beta-D-ribosyl)acetamidine + ATP = 5-amino-1-(5-phospho-beta-D-ribosyl)imidazole + ADP + phosphate + H(+)</text>
        <dbReference type="Rhea" id="RHEA:23032"/>
        <dbReference type="ChEBI" id="CHEBI:15378"/>
        <dbReference type="ChEBI" id="CHEBI:30616"/>
        <dbReference type="ChEBI" id="CHEBI:43474"/>
        <dbReference type="ChEBI" id="CHEBI:137981"/>
        <dbReference type="ChEBI" id="CHEBI:147287"/>
        <dbReference type="ChEBI" id="CHEBI:456216"/>
        <dbReference type="EC" id="6.3.3.1"/>
    </reaction>
</comment>
<dbReference type="SUPFAM" id="SSF55326">
    <property type="entry name" value="PurM N-terminal domain-like"/>
    <property type="match status" value="1"/>
</dbReference>
<evidence type="ECO:0000256" key="11">
    <source>
        <dbReference type="ARBA" id="ARBA00022755"/>
    </source>
</evidence>
<dbReference type="PROSITE" id="PS50975">
    <property type="entry name" value="ATP_GRASP"/>
    <property type="match status" value="1"/>
</dbReference>
<keyword evidence="7 17" id="KW-0436">Ligase</keyword>
<comment type="catalytic activity">
    <reaction evidence="17">
        <text>N(1)-(5-phospho-beta-D-ribosyl)glycinamide + (6R)-10-formyltetrahydrofolate = N(2)-formyl-N(1)-(5-phospho-beta-D-ribosyl)glycinamide + (6S)-5,6,7,8-tetrahydrofolate + H(+)</text>
        <dbReference type="Rhea" id="RHEA:15053"/>
        <dbReference type="ChEBI" id="CHEBI:15378"/>
        <dbReference type="ChEBI" id="CHEBI:57453"/>
        <dbReference type="ChEBI" id="CHEBI:143788"/>
        <dbReference type="ChEBI" id="CHEBI:147286"/>
        <dbReference type="ChEBI" id="CHEBI:195366"/>
        <dbReference type="EC" id="2.1.2.2"/>
    </reaction>
</comment>
<dbReference type="Pfam" id="PF00551">
    <property type="entry name" value="Formyl_trans_N"/>
    <property type="match status" value="1"/>
</dbReference>
<dbReference type="GO" id="GO:0005524">
    <property type="term" value="F:ATP binding"/>
    <property type="evidence" value="ECO:0007669"/>
    <property type="project" value="UniProtKB-UniRule"/>
</dbReference>
<dbReference type="Pfam" id="PF00586">
    <property type="entry name" value="AIRS"/>
    <property type="match status" value="1"/>
</dbReference>
<dbReference type="InterPro" id="IPR011054">
    <property type="entry name" value="Rudment_hybrid_motif"/>
</dbReference>
<evidence type="ECO:0000256" key="13">
    <source>
        <dbReference type="ARBA" id="ARBA00023211"/>
    </source>
</evidence>
<comment type="pathway">
    <text evidence="17">Purine metabolism; IMP biosynthesis via de novo pathway; N(2)-formyl-N(1)-(5-phospho-D-ribosyl)glycinamide from N(1)-(5-phospho-D-ribosyl)glycinamide (10-formyl THF route): step 1/1.</text>
</comment>
<keyword evidence="14 17" id="KW-0511">Multifunctional enzyme</keyword>
<dbReference type="SUPFAM" id="SSF56042">
    <property type="entry name" value="PurM C-terminal domain-like"/>
    <property type="match status" value="1"/>
</dbReference>
<comment type="pathway">
    <text evidence="3 17">Purine metabolism; IMP biosynthesis via de novo pathway; N(1)-(5-phospho-D-ribosyl)glycinamide from 5-phospho-alpha-D-ribose 1-diphosphate: step 2/2.</text>
</comment>
<evidence type="ECO:0000256" key="14">
    <source>
        <dbReference type="ARBA" id="ARBA00023268"/>
    </source>
</evidence>
<dbReference type="SUPFAM" id="SSF51246">
    <property type="entry name" value="Rudiment single hybrid motif"/>
    <property type="match status" value="1"/>
</dbReference>
<sequence>MATKKANVLVIGSGGREHALAWKLKQSERVGSVFTAPENATEFSVGDALKSLSSISLVVIGPEQQICDGWTEALSPYAKVFAPSKAASIIESSKTFSKNFMQRVGIPTAEFRVFESPAEAISYLEKSGKSKFVIKEDGLRAGKGVFIVDDIEQAIERITVLEISESSPVVIEEFLEGYEVSALCFTDGTSIKRMPFSQDHKRALEGDLGENTGGMGAIAPLFLPLDVEAEIDNILKQTVSGLATEKLAYRGVLYAGLMITPDGPKVLEYNCRFGDPETQVLMRLLKSDLYDICVACVDGTLNETEISWSHESAIGIVIASKGYPGNFTKGKPITNIPPNTPEVVTFFAGVKQNPETGELVNSGGRVLCITATAKSINEGKFKALETAKHVVFSEKFYRRDIGHFVTDHRQSLSYAKAGVDITEGNNLINLIKGACKRTLIPGTEDIGGFGALVDLKKAGFSDPQLVLGMDGVGTKIEIASKAGKFDKLGYDLVGMCVNDVLCYGAAPLAFLDYYVTGKLKATAASSVVIGVAEACAEAGCALVGGETAEMPGVYGPEQWDLAGCCIGAKERHWANIPDVASIAPGDVLIGIASNGLHSNGFSLVRAVLSSSGTELTDKLPWNETSTFADELLKPTKLYVKSLLPLLKDSKLKAISHITGGGLIENVPRVLPDGLTAEIDCASIETPEIFKWIQKTGNIAPSEMYRTFNCGIGIVAVVSEDLEAYVLHHLEQNHLAAGVIGKLTKKQNIGSTTVNLLNPEANFTLAEVAKPVPMANVAILISGSGSNMVNLIEASFKPQSHANVRLVISNKATAGGLKLARAQGIETLVIPHGTDRHVFEEKVDAALRERSIDFICLAGFMRILTGSFTNKWANRIINIHPSILPSFKGAHAVPLALKAGVKVTGCTAHFVCEEVDAGEILAQEVVPVLPDDTESSLHARIQQKEHHIFPIVMELVASRIVKNEL</sequence>